<evidence type="ECO:0000259" key="2">
    <source>
        <dbReference type="Pfam" id="PF01361"/>
    </source>
</evidence>
<dbReference type="Proteomes" id="UP001060919">
    <property type="component" value="Chromosome"/>
</dbReference>
<keyword evidence="1" id="KW-0413">Isomerase</keyword>
<dbReference type="SUPFAM" id="SSF55331">
    <property type="entry name" value="Tautomerase/MIF"/>
    <property type="match status" value="1"/>
</dbReference>
<dbReference type="InterPro" id="IPR004370">
    <property type="entry name" value="4-OT-like_dom"/>
</dbReference>
<dbReference type="Pfam" id="PF01361">
    <property type="entry name" value="Tautomerase"/>
    <property type="match status" value="1"/>
</dbReference>
<evidence type="ECO:0000313" key="4">
    <source>
        <dbReference type="Proteomes" id="UP001060919"/>
    </source>
</evidence>
<keyword evidence="4" id="KW-1185">Reference proteome</keyword>
<dbReference type="EMBL" id="AP026867">
    <property type="protein sequence ID" value="BDS10822.1"/>
    <property type="molecule type" value="Genomic_DNA"/>
</dbReference>
<name>A0A915YD12_9BACT</name>
<dbReference type="GO" id="GO:0016853">
    <property type="term" value="F:isomerase activity"/>
    <property type="evidence" value="ECO:0007669"/>
    <property type="project" value="UniProtKB-KW"/>
</dbReference>
<organism evidence="3 4">
    <name type="scientific">Aureispira anguillae</name>
    <dbReference type="NCBI Taxonomy" id="2864201"/>
    <lineage>
        <taxon>Bacteria</taxon>
        <taxon>Pseudomonadati</taxon>
        <taxon>Bacteroidota</taxon>
        <taxon>Saprospiria</taxon>
        <taxon>Saprospirales</taxon>
        <taxon>Saprospiraceae</taxon>
        <taxon>Aureispira</taxon>
    </lineage>
</organism>
<gene>
    <name evidence="3" type="ORF">AsAng_0015310</name>
</gene>
<dbReference type="NCBIfam" id="NF041920">
    <property type="entry name" value="DmpI"/>
    <property type="match status" value="1"/>
</dbReference>
<evidence type="ECO:0000313" key="3">
    <source>
        <dbReference type="EMBL" id="BDS10822.1"/>
    </source>
</evidence>
<protein>
    <submittedName>
        <fullName evidence="3">Tautomerase family protein</fullName>
    </submittedName>
</protein>
<proteinExistence type="predicted"/>
<dbReference type="KEGG" id="aup:AsAng_0015310"/>
<evidence type="ECO:0000256" key="1">
    <source>
        <dbReference type="ARBA" id="ARBA00023235"/>
    </source>
</evidence>
<feature type="domain" description="4-oxalocrotonate tautomerase-like" evidence="2">
    <location>
        <begin position="31"/>
        <end position="82"/>
    </location>
</feature>
<dbReference type="Gene3D" id="3.30.429.10">
    <property type="entry name" value="Macrophage Migration Inhibitory Factor"/>
    <property type="match status" value="1"/>
</dbReference>
<accession>A0A915YD12</accession>
<reference evidence="3" key="1">
    <citation type="submission" date="2022-09" db="EMBL/GenBank/DDBJ databases">
        <title>Aureispira anguillicida sp. nov., isolated from Leptocephalus of Japanese eel Anguilla japonica.</title>
        <authorList>
            <person name="Yuasa K."/>
            <person name="Mekata T."/>
            <person name="Ikunari K."/>
        </authorList>
    </citation>
    <scope>NUCLEOTIDE SEQUENCE</scope>
    <source>
        <strain evidence="3">EL160426</strain>
    </source>
</reference>
<dbReference type="InterPro" id="IPR014347">
    <property type="entry name" value="Tautomerase/MIF_sf"/>
</dbReference>
<dbReference type="AlphaFoldDB" id="A0A915YD12"/>
<sequence>MKMVDNAYIELFNSFLEQNKSNIMPYISFESGQLDKKTKQALIQKLTEVSVEITGIPKELFLVSIKEIPDDDIAVGGKTVTTMKKELNEQKNT</sequence>
<dbReference type="RefSeq" id="WP_264792086.1">
    <property type="nucleotide sequence ID" value="NZ_AP026867.1"/>
</dbReference>